<evidence type="ECO:0000256" key="3">
    <source>
        <dbReference type="ARBA" id="ARBA00012944"/>
    </source>
</evidence>
<evidence type="ECO:0000256" key="2">
    <source>
        <dbReference type="ARBA" id="ARBA00009025"/>
    </source>
</evidence>
<feature type="transmembrane region" description="Helical" evidence="16">
    <location>
        <begin position="311"/>
        <end position="331"/>
    </location>
</feature>
<organism evidence="19">
    <name type="scientific">Pseudanthias dispar</name>
    <name type="common">peach fairy basslet</name>
    <dbReference type="NCBI Taxonomy" id="1630944"/>
    <lineage>
        <taxon>Eukaryota</taxon>
        <taxon>Metazoa</taxon>
        <taxon>Chordata</taxon>
        <taxon>Craniata</taxon>
        <taxon>Vertebrata</taxon>
        <taxon>Euteleostomi</taxon>
        <taxon>Actinopterygii</taxon>
        <taxon>Neopterygii</taxon>
        <taxon>Teleostei</taxon>
        <taxon>Neoteleostei</taxon>
        <taxon>Acanthomorphata</taxon>
        <taxon>Eupercaria</taxon>
        <taxon>Perciformes</taxon>
        <taxon>Anthiadidae</taxon>
        <taxon>Pseudanthias</taxon>
    </lineage>
</organism>
<feature type="transmembrane region" description="Helical" evidence="16">
    <location>
        <begin position="21"/>
        <end position="42"/>
    </location>
</feature>
<geneLocation type="mitochondrion" evidence="19"/>
<comment type="function">
    <text evidence="16">Core subunit of the mitochondrial membrane respiratory chain NADH dehydrogenase (Complex I) which catalyzes electron transfer from NADH through the respiratory chain, using ubiquinone as an electron acceptor. Essential for the catalytic activity and assembly of complex I.</text>
</comment>
<accession>A0A0N7AQW7</accession>
<feature type="transmembrane region" description="Helical" evidence="16">
    <location>
        <begin position="62"/>
        <end position="80"/>
    </location>
</feature>
<dbReference type="Pfam" id="PF00361">
    <property type="entry name" value="Proton_antipo_M"/>
    <property type="match status" value="1"/>
</dbReference>
<feature type="transmembrane region" description="Helical" evidence="16">
    <location>
        <begin position="287"/>
        <end position="305"/>
    </location>
</feature>
<feature type="transmembrane region" description="Helical" evidence="16">
    <location>
        <begin position="261"/>
        <end position="280"/>
    </location>
</feature>
<evidence type="ECO:0000313" key="19">
    <source>
        <dbReference type="EMBL" id="AJW75399.1"/>
    </source>
</evidence>
<keyword evidence="5 16" id="KW-0813">Transport</keyword>
<comment type="similarity">
    <text evidence="2 16">Belongs to the complex I subunit 4 family.</text>
</comment>
<evidence type="ECO:0000256" key="14">
    <source>
        <dbReference type="ARBA" id="ARBA00023136"/>
    </source>
</evidence>
<keyword evidence="13 16" id="KW-0496">Mitochondrion</keyword>
<dbReference type="InterPro" id="IPR010227">
    <property type="entry name" value="NADH_Q_OxRdtase_chainM/4"/>
</dbReference>
<feature type="domain" description="NADH:quinone oxidoreductase/Mrp antiporter transmembrane" evidence="17">
    <location>
        <begin position="113"/>
        <end position="404"/>
    </location>
</feature>
<dbReference type="InterPro" id="IPR003918">
    <property type="entry name" value="NADH_UbQ_OxRdtase"/>
</dbReference>
<dbReference type="CTD" id="4538"/>
<name>A0A0N7AQW7_9TELE</name>
<evidence type="ECO:0000256" key="8">
    <source>
        <dbReference type="ARBA" id="ARBA00022967"/>
    </source>
</evidence>
<keyword evidence="14 16" id="KW-0472">Membrane</keyword>
<dbReference type="GO" id="GO:0031966">
    <property type="term" value="C:mitochondrial membrane"/>
    <property type="evidence" value="ECO:0007669"/>
    <property type="project" value="UniProtKB-SubCell"/>
</dbReference>
<evidence type="ECO:0000259" key="17">
    <source>
        <dbReference type="Pfam" id="PF00361"/>
    </source>
</evidence>
<feature type="transmembrane region" description="Helical" evidence="16">
    <location>
        <begin position="117"/>
        <end position="138"/>
    </location>
</feature>
<evidence type="ECO:0000256" key="1">
    <source>
        <dbReference type="ARBA" id="ARBA00004225"/>
    </source>
</evidence>
<dbReference type="PANTHER" id="PTHR43507:SF20">
    <property type="entry name" value="NADH-UBIQUINONE OXIDOREDUCTASE CHAIN 4"/>
    <property type="match status" value="1"/>
</dbReference>
<evidence type="ECO:0000256" key="11">
    <source>
        <dbReference type="ARBA" id="ARBA00023027"/>
    </source>
</evidence>
<dbReference type="GO" id="GO:0042773">
    <property type="term" value="P:ATP synthesis coupled electron transport"/>
    <property type="evidence" value="ECO:0007669"/>
    <property type="project" value="InterPro"/>
</dbReference>
<feature type="domain" description="NADH:ubiquinone oxidoreductase chain 4 N-terminal" evidence="18">
    <location>
        <begin position="1"/>
        <end position="110"/>
    </location>
</feature>
<evidence type="ECO:0000256" key="5">
    <source>
        <dbReference type="ARBA" id="ARBA00022448"/>
    </source>
</evidence>
<protein>
    <recommendedName>
        <fullName evidence="4 16">NADH-ubiquinone oxidoreductase chain 4</fullName>
        <ecNumber evidence="3 16">7.1.1.2</ecNumber>
    </recommendedName>
</protein>
<evidence type="ECO:0000256" key="16">
    <source>
        <dbReference type="RuleBase" id="RU003297"/>
    </source>
</evidence>
<evidence type="ECO:0000256" key="13">
    <source>
        <dbReference type="ARBA" id="ARBA00023128"/>
    </source>
</evidence>
<dbReference type="GO" id="GO:0003954">
    <property type="term" value="F:NADH dehydrogenase activity"/>
    <property type="evidence" value="ECO:0007669"/>
    <property type="project" value="TreeGrafter"/>
</dbReference>
<keyword evidence="12 16" id="KW-0830">Ubiquinone</keyword>
<dbReference type="RefSeq" id="YP_009178108.1">
    <property type="nucleotide sequence ID" value="NC_028286.1"/>
</dbReference>
<dbReference type="PANTHER" id="PTHR43507">
    <property type="entry name" value="NADH-UBIQUINONE OXIDOREDUCTASE CHAIN 4"/>
    <property type="match status" value="1"/>
</dbReference>
<evidence type="ECO:0000256" key="15">
    <source>
        <dbReference type="ARBA" id="ARBA00049551"/>
    </source>
</evidence>
<evidence type="ECO:0000259" key="18">
    <source>
        <dbReference type="Pfam" id="PF01059"/>
    </source>
</evidence>
<dbReference type="GO" id="GO:0015990">
    <property type="term" value="P:electron transport coupled proton transport"/>
    <property type="evidence" value="ECO:0007669"/>
    <property type="project" value="TreeGrafter"/>
</dbReference>
<dbReference type="GO" id="GO:0008137">
    <property type="term" value="F:NADH dehydrogenase (ubiquinone) activity"/>
    <property type="evidence" value="ECO:0007669"/>
    <property type="project" value="UniProtKB-UniRule"/>
</dbReference>
<evidence type="ECO:0000256" key="6">
    <source>
        <dbReference type="ARBA" id="ARBA00022660"/>
    </source>
</evidence>
<keyword evidence="11 16" id="KW-0520">NAD</keyword>
<feature type="transmembrane region" description="Helical" evidence="16">
    <location>
        <begin position="437"/>
        <end position="457"/>
    </location>
</feature>
<dbReference type="InterPro" id="IPR001750">
    <property type="entry name" value="ND/Mrp_TM"/>
</dbReference>
<dbReference type="AlphaFoldDB" id="A0A0N7AQW7"/>
<dbReference type="EMBL" id="KP013099">
    <property type="protein sequence ID" value="AJW75399.1"/>
    <property type="molecule type" value="Genomic_DNA"/>
</dbReference>
<feature type="transmembrane region" description="Helical" evidence="16">
    <location>
        <begin position="150"/>
        <end position="172"/>
    </location>
</feature>
<comment type="subcellular location">
    <subcellularLocation>
        <location evidence="1 16">Mitochondrion membrane</location>
        <topology evidence="1 16">Multi-pass membrane protein</topology>
    </subcellularLocation>
</comment>
<keyword evidence="6 16" id="KW-0679">Respiratory chain</keyword>
<proteinExistence type="inferred from homology"/>
<feature type="transmembrane region" description="Helical" evidence="16">
    <location>
        <begin position="391"/>
        <end position="416"/>
    </location>
</feature>
<dbReference type="EC" id="7.1.1.2" evidence="3 16"/>
<reference evidence="19" key="1">
    <citation type="submission" date="2014-10" db="EMBL/GenBank/DDBJ databases">
        <title>Introduction of universal fish and amphibian primers for long-range PCR amplification and whole mitochondrial genome assembly using next-generation sequencing techniques.</title>
        <authorList>
            <person name="Renshaw M.A."/>
            <person name="Olds B.P."/>
            <person name="Li Y."/>
            <person name="Pfrender M.E."/>
            <person name="Lodge D.M."/>
        </authorList>
    </citation>
    <scope>NUCLEOTIDE SEQUENCE</scope>
</reference>
<dbReference type="GO" id="GO:0048039">
    <property type="term" value="F:ubiquinone binding"/>
    <property type="evidence" value="ECO:0007669"/>
    <property type="project" value="TreeGrafter"/>
</dbReference>
<feature type="transmembrane region" description="Helical" evidence="16">
    <location>
        <begin position="230"/>
        <end position="249"/>
    </location>
</feature>
<dbReference type="PRINTS" id="PR01437">
    <property type="entry name" value="NUOXDRDTASE4"/>
</dbReference>
<dbReference type="InterPro" id="IPR000260">
    <property type="entry name" value="NADH4_N"/>
</dbReference>
<sequence>MLTIVIITSLIIPSTWISPALWIWPLAIMQSAIAALMSLVWLNPAWTNGWLMIWPHFGIDGFSAPLLALSCWLLPLTFLASQHHLKPMPCAYQRMYITLLTTLQSVIMLAFGATELMLFYVMFEATLIPTLFIITRWGNQKERLLAGNYFIFYTLGGSLPLLVSLVSCYMDFGTISLLIMPNAAPAYHNLSLCTKLWWLTCLLAFMVKLPLYGVHLWLPKAHVEAPIAGSMVLAAILLKLGGFGMLRLMPVLQPLTQGLNYPIMVLALWGVIMTSAICLRQTDVKSMIAYSSVSHMGLVVAGLLTQTTWGVVGAMMMMIAHGLTSSLLFALANTNYERTHTRTMLLARGMQVLLPLMGTWWFFACLANLGLPPLPNLMAELTIITSLFNWSPLTILMTGGGALITVAYSLFLFLTTQRGPVPKHIINMPPTHTREHLLMALHSAPLIMMISAPHLIFSNYA</sequence>
<keyword evidence="7 16" id="KW-0812">Transmembrane</keyword>
<keyword evidence="10 16" id="KW-1133">Transmembrane helix</keyword>
<gene>
    <name evidence="19" type="primary">ND4</name>
</gene>
<evidence type="ECO:0000256" key="4">
    <source>
        <dbReference type="ARBA" id="ARBA00021006"/>
    </source>
</evidence>
<keyword evidence="8" id="KW-1278">Translocase</keyword>
<comment type="catalytic activity">
    <reaction evidence="15 16">
        <text>a ubiquinone + NADH + 5 H(+)(in) = a ubiquinol + NAD(+) + 4 H(+)(out)</text>
        <dbReference type="Rhea" id="RHEA:29091"/>
        <dbReference type="Rhea" id="RHEA-COMP:9565"/>
        <dbReference type="Rhea" id="RHEA-COMP:9566"/>
        <dbReference type="ChEBI" id="CHEBI:15378"/>
        <dbReference type="ChEBI" id="CHEBI:16389"/>
        <dbReference type="ChEBI" id="CHEBI:17976"/>
        <dbReference type="ChEBI" id="CHEBI:57540"/>
        <dbReference type="ChEBI" id="CHEBI:57945"/>
        <dbReference type="EC" id="7.1.1.2"/>
    </reaction>
</comment>
<feature type="transmembrane region" description="Helical" evidence="16">
    <location>
        <begin position="352"/>
        <end position="371"/>
    </location>
</feature>
<evidence type="ECO:0000256" key="9">
    <source>
        <dbReference type="ARBA" id="ARBA00022982"/>
    </source>
</evidence>
<evidence type="ECO:0000256" key="10">
    <source>
        <dbReference type="ARBA" id="ARBA00022989"/>
    </source>
</evidence>
<keyword evidence="9 16" id="KW-0249">Electron transport</keyword>
<evidence type="ECO:0000256" key="7">
    <source>
        <dbReference type="ARBA" id="ARBA00022692"/>
    </source>
</evidence>
<evidence type="ECO:0000256" key="12">
    <source>
        <dbReference type="ARBA" id="ARBA00023075"/>
    </source>
</evidence>
<dbReference type="NCBIfam" id="TIGR01972">
    <property type="entry name" value="NDH_I_M"/>
    <property type="match status" value="1"/>
</dbReference>
<dbReference type="Pfam" id="PF01059">
    <property type="entry name" value="Oxidored_q5_N"/>
    <property type="match status" value="1"/>
</dbReference>
<feature type="transmembrane region" description="Helical" evidence="16">
    <location>
        <begin position="92"/>
        <end position="111"/>
    </location>
</feature>
<feature type="transmembrane region" description="Helical" evidence="16">
    <location>
        <begin position="196"/>
        <end position="218"/>
    </location>
</feature>
<dbReference type="GeneID" id="26128905"/>